<dbReference type="EMBL" id="PZQS01000004">
    <property type="protein sequence ID" value="PVD33019.1"/>
    <property type="molecule type" value="Genomic_DNA"/>
</dbReference>
<organism evidence="2 3">
    <name type="scientific">Pomacea canaliculata</name>
    <name type="common">Golden apple snail</name>
    <dbReference type="NCBI Taxonomy" id="400727"/>
    <lineage>
        <taxon>Eukaryota</taxon>
        <taxon>Metazoa</taxon>
        <taxon>Spiralia</taxon>
        <taxon>Lophotrochozoa</taxon>
        <taxon>Mollusca</taxon>
        <taxon>Gastropoda</taxon>
        <taxon>Caenogastropoda</taxon>
        <taxon>Architaenioglossa</taxon>
        <taxon>Ampullarioidea</taxon>
        <taxon>Ampullariidae</taxon>
        <taxon>Pomacea</taxon>
    </lineage>
</organism>
<feature type="region of interest" description="Disordered" evidence="1">
    <location>
        <begin position="22"/>
        <end position="80"/>
    </location>
</feature>
<comment type="caution">
    <text evidence="2">The sequence shown here is derived from an EMBL/GenBank/DDBJ whole genome shotgun (WGS) entry which is preliminary data.</text>
</comment>
<evidence type="ECO:0000256" key="1">
    <source>
        <dbReference type="SAM" id="MobiDB-lite"/>
    </source>
</evidence>
<feature type="compositionally biased region" description="Polar residues" evidence="1">
    <location>
        <begin position="473"/>
        <end position="490"/>
    </location>
</feature>
<evidence type="ECO:0000313" key="3">
    <source>
        <dbReference type="Proteomes" id="UP000245119"/>
    </source>
</evidence>
<protein>
    <submittedName>
        <fullName evidence="2">Uncharacterized protein</fullName>
    </submittedName>
</protein>
<feature type="compositionally biased region" description="Basic and acidic residues" evidence="1">
    <location>
        <begin position="216"/>
        <end position="228"/>
    </location>
</feature>
<feature type="region of interest" description="Disordered" evidence="1">
    <location>
        <begin position="162"/>
        <end position="245"/>
    </location>
</feature>
<feature type="region of interest" description="Disordered" evidence="1">
    <location>
        <begin position="337"/>
        <end position="490"/>
    </location>
</feature>
<feature type="compositionally biased region" description="Polar residues" evidence="1">
    <location>
        <begin position="198"/>
        <end position="213"/>
    </location>
</feature>
<feature type="compositionally biased region" description="Basic and acidic residues" evidence="1">
    <location>
        <begin position="462"/>
        <end position="472"/>
    </location>
</feature>
<gene>
    <name evidence="2" type="ORF">C0Q70_08467</name>
</gene>
<accession>A0A2T7PHX5</accession>
<evidence type="ECO:0000313" key="2">
    <source>
        <dbReference type="EMBL" id="PVD33019.1"/>
    </source>
</evidence>
<reference evidence="2 3" key="1">
    <citation type="submission" date="2018-04" db="EMBL/GenBank/DDBJ databases">
        <title>The genome of golden apple snail Pomacea canaliculata provides insight into stress tolerance and invasive adaptation.</title>
        <authorList>
            <person name="Liu C."/>
            <person name="Liu B."/>
            <person name="Ren Y."/>
            <person name="Zhang Y."/>
            <person name="Wang H."/>
            <person name="Li S."/>
            <person name="Jiang F."/>
            <person name="Yin L."/>
            <person name="Zhang G."/>
            <person name="Qian W."/>
            <person name="Fan W."/>
        </authorList>
    </citation>
    <scope>NUCLEOTIDE SEQUENCE [LARGE SCALE GENOMIC DNA]</scope>
    <source>
        <strain evidence="2">SZHN2017</strain>
        <tissue evidence="2">Muscle</tissue>
    </source>
</reference>
<dbReference type="AlphaFoldDB" id="A0A2T7PHX5"/>
<name>A0A2T7PHX5_POMCA</name>
<dbReference type="Proteomes" id="UP000245119">
    <property type="component" value="Linkage Group LG4"/>
</dbReference>
<proteinExistence type="predicted"/>
<feature type="compositionally biased region" description="Polar residues" evidence="1">
    <location>
        <begin position="341"/>
        <end position="367"/>
    </location>
</feature>
<keyword evidence="3" id="KW-1185">Reference proteome</keyword>
<sequence length="524" mass="55856">MIDTPGSNICCLRGSANRLSAQSSQRASHFPGLTSAGRQNPQGTRSYGDETGPRFSPDADSFLRSLSGRPLAGSGSTPVPEDQQLVSVLRSLADIPGLAGGLNPDLHAAGPYSVDEISDKGRGLGNDRTGHPLGQLGELLRGLHGDHVLNFDRQDNGRSFALGLDTGNHRSSGQWSGNDPPGSGWRWGGLGPDVSIRVSLNGSDVTKPQQSARARSHNDGRPTSRRLDSAPPGYTGRQGHANKGSLSMMNRVVGVARQPEKNPDFVRWGAAPTLFPTGSMADRGRINYIQSLWRNGTYSYKSHLTERTKGNKVLITGNPANNSAPINESRVFIPHSRLLSGDSNTNGGLVFSSTRQGQRAGQGTLRSSGAERAGLQVRRGDNSPTLGNRGREGRPLPPERGPSPGHTNHERGQEGSHPRSRAAAIPATFPLSDDVVPRPAAPLARQPDDQAAPGTASTKPEILVRTETRARDTSSAQSPPATKTTDTTSNTIRLNHRILLFNPLDSFTPLPITSPSPQRDVLTR</sequence>
<feature type="compositionally biased region" description="Basic and acidic residues" evidence="1">
    <location>
        <begin position="407"/>
        <end position="417"/>
    </location>
</feature>
<feature type="compositionally biased region" description="Polar residues" evidence="1">
    <location>
        <begin position="36"/>
        <end position="45"/>
    </location>
</feature>